<dbReference type="Proteomes" id="UP000304900">
    <property type="component" value="Unassembled WGS sequence"/>
</dbReference>
<dbReference type="EMBL" id="SZVO01000009">
    <property type="protein sequence ID" value="TKT90659.1"/>
    <property type="molecule type" value="Genomic_DNA"/>
</dbReference>
<feature type="transmembrane region" description="Helical" evidence="1">
    <location>
        <begin position="55"/>
        <end position="78"/>
    </location>
</feature>
<keyword evidence="1" id="KW-1133">Transmembrane helix</keyword>
<proteinExistence type="predicted"/>
<organism evidence="2 3">
    <name type="scientific">Dyadobacter frigoris</name>
    <dbReference type="NCBI Taxonomy" id="2576211"/>
    <lineage>
        <taxon>Bacteria</taxon>
        <taxon>Pseudomonadati</taxon>
        <taxon>Bacteroidota</taxon>
        <taxon>Cytophagia</taxon>
        <taxon>Cytophagales</taxon>
        <taxon>Spirosomataceae</taxon>
        <taxon>Dyadobacter</taxon>
    </lineage>
</organism>
<feature type="transmembrane region" description="Helical" evidence="1">
    <location>
        <begin position="14"/>
        <end position="35"/>
    </location>
</feature>
<accession>A0A4U6D0H1</accession>
<keyword evidence="1" id="KW-0812">Transmembrane</keyword>
<dbReference type="RefSeq" id="WP_137341827.1">
    <property type="nucleotide sequence ID" value="NZ_BSQH01000002.1"/>
</dbReference>
<dbReference type="AlphaFoldDB" id="A0A4U6D0H1"/>
<evidence type="ECO:0000256" key="1">
    <source>
        <dbReference type="SAM" id="Phobius"/>
    </source>
</evidence>
<keyword evidence="1" id="KW-0472">Membrane</keyword>
<dbReference type="OrthoDB" id="963535at2"/>
<name>A0A4U6D0H1_9BACT</name>
<reference evidence="2 3" key="1">
    <citation type="submission" date="2019-05" db="EMBL/GenBank/DDBJ databases">
        <title>Dyadobacter AR-3-8 sp. nov., isolated from arctic soil.</title>
        <authorList>
            <person name="Chaudhary D.K."/>
        </authorList>
    </citation>
    <scope>NUCLEOTIDE SEQUENCE [LARGE SCALE GENOMIC DNA]</scope>
    <source>
        <strain evidence="2 3">AR-3-8</strain>
    </source>
</reference>
<evidence type="ECO:0000313" key="3">
    <source>
        <dbReference type="Proteomes" id="UP000304900"/>
    </source>
</evidence>
<keyword evidence="3" id="KW-1185">Reference proteome</keyword>
<evidence type="ECO:0000313" key="2">
    <source>
        <dbReference type="EMBL" id="TKT90659.1"/>
    </source>
</evidence>
<feature type="transmembrane region" description="Helical" evidence="1">
    <location>
        <begin position="87"/>
        <end position="109"/>
    </location>
</feature>
<gene>
    <name evidence="2" type="ORF">FDK13_20280</name>
</gene>
<sequence length="113" mass="12812">MENAQNENPLKTRWYHYIFAFFAGIFLVNILPHYIHGITGKPFPTPFADPPGKGLSSPVLNVLWATINFLISFSIYYFAKINKRTKWIWIAVFAGGVLMSFYLASYFGALGLA</sequence>
<protein>
    <submittedName>
        <fullName evidence="2">Uncharacterized protein</fullName>
    </submittedName>
</protein>
<comment type="caution">
    <text evidence="2">The sequence shown here is derived from an EMBL/GenBank/DDBJ whole genome shotgun (WGS) entry which is preliminary data.</text>
</comment>